<name>A0ABT2AJ11_9BURK</name>
<protein>
    <submittedName>
        <fullName evidence="3">PEP-CTERM sorting domain-containing protein</fullName>
    </submittedName>
</protein>
<feature type="chain" id="PRO_5046820987" evidence="1">
    <location>
        <begin position="20"/>
        <end position="193"/>
    </location>
</feature>
<proteinExistence type="predicted"/>
<evidence type="ECO:0000313" key="4">
    <source>
        <dbReference type="Proteomes" id="UP001206572"/>
    </source>
</evidence>
<sequence length="193" mass="21478">MRKLLLASLLAGAAWHVHAEPTTWDFSYTGFYWTLESHSTWEGDHTAEGWQPGMQLGGSFSGEDRNGDGIIVLEELSGFSVQGRDYFPCMAEPSPYGRCSIRRFSYTLGGELDFSAGWYGYDEFYSGWGGSVSTGASANDYSYGYHYESETFLYWTDQTRFDIVQLPVPEPASGAMVLAGLALLAGLRRRPVR</sequence>
<accession>A0ABT2AJ11</accession>
<evidence type="ECO:0000313" key="3">
    <source>
        <dbReference type="EMBL" id="MCS0596227.1"/>
    </source>
</evidence>
<reference evidence="3 4" key="1">
    <citation type="submission" date="2022-08" db="EMBL/GenBank/DDBJ databases">
        <title>Reclassification of Massilia species as members of the genera Telluria, Duganella, Pseudoduganella, Mokoshia gen. nov. and Zemynaea gen. nov. using orthogonal and non-orthogonal genome-based approaches.</title>
        <authorList>
            <person name="Bowman J.P."/>
        </authorList>
    </citation>
    <scope>NUCLEOTIDE SEQUENCE [LARGE SCALE GENOMIC DNA]</scope>
    <source>
        <strain evidence="3 4">JCM 31661</strain>
    </source>
</reference>
<keyword evidence="4" id="KW-1185">Reference proteome</keyword>
<comment type="caution">
    <text evidence="3">The sequence shown here is derived from an EMBL/GenBank/DDBJ whole genome shotgun (WGS) entry which is preliminary data.</text>
</comment>
<gene>
    <name evidence="3" type="ORF">NX780_07675</name>
</gene>
<feature type="signal peptide" evidence="1">
    <location>
        <begin position="1"/>
        <end position="19"/>
    </location>
</feature>
<dbReference type="InterPro" id="IPR013424">
    <property type="entry name" value="Ice-binding_C"/>
</dbReference>
<dbReference type="Pfam" id="PF07589">
    <property type="entry name" value="PEP-CTERM"/>
    <property type="match status" value="1"/>
</dbReference>
<dbReference type="NCBIfam" id="TIGR02595">
    <property type="entry name" value="PEP_CTERM"/>
    <property type="match status" value="1"/>
</dbReference>
<organism evidence="3 4">
    <name type="scientific">Massilia agri</name>
    <dbReference type="NCBI Taxonomy" id="1886785"/>
    <lineage>
        <taxon>Bacteria</taxon>
        <taxon>Pseudomonadati</taxon>
        <taxon>Pseudomonadota</taxon>
        <taxon>Betaproteobacteria</taxon>
        <taxon>Burkholderiales</taxon>
        <taxon>Oxalobacteraceae</taxon>
        <taxon>Telluria group</taxon>
        <taxon>Massilia</taxon>
    </lineage>
</organism>
<keyword evidence="1" id="KW-0732">Signal</keyword>
<evidence type="ECO:0000259" key="2">
    <source>
        <dbReference type="Pfam" id="PF07589"/>
    </source>
</evidence>
<dbReference type="Proteomes" id="UP001206572">
    <property type="component" value="Unassembled WGS sequence"/>
</dbReference>
<dbReference type="EMBL" id="JANUHA010000004">
    <property type="protein sequence ID" value="MCS0596227.1"/>
    <property type="molecule type" value="Genomic_DNA"/>
</dbReference>
<evidence type="ECO:0000256" key="1">
    <source>
        <dbReference type="SAM" id="SignalP"/>
    </source>
</evidence>
<feature type="domain" description="Ice-binding protein C-terminal" evidence="2">
    <location>
        <begin position="167"/>
        <end position="190"/>
    </location>
</feature>
<dbReference type="RefSeq" id="WP_258827274.1">
    <property type="nucleotide sequence ID" value="NZ_JANUHA010000004.1"/>
</dbReference>